<dbReference type="EMBL" id="CAVLEF010000004">
    <property type="protein sequence ID" value="CAK1543236.1"/>
    <property type="molecule type" value="Genomic_DNA"/>
</dbReference>
<dbReference type="InterPro" id="IPR020845">
    <property type="entry name" value="AMP-binding_CS"/>
</dbReference>
<evidence type="ECO:0000256" key="3">
    <source>
        <dbReference type="ARBA" id="ARBA00012532"/>
    </source>
</evidence>
<dbReference type="GO" id="GO:0046949">
    <property type="term" value="P:fatty-acyl-CoA biosynthetic process"/>
    <property type="evidence" value="ECO:0007669"/>
    <property type="project" value="TreeGrafter"/>
</dbReference>
<dbReference type="Proteomes" id="UP001497472">
    <property type="component" value="Unassembled WGS sequence"/>
</dbReference>
<comment type="catalytic activity">
    <reaction evidence="12">
        <text>firefly D-luciferin + ATP + O2 = firefly oxyluciferin + hnu + AMP + CO2 + diphosphate</text>
        <dbReference type="Rhea" id="RHEA:10732"/>
        <dbReference type="ChEBI" id="CHEBI:15379"/>
        <dbReference type="ChEBI" id="CHEBI:16526"/>
        <dbReference type="ChEBI" id="CHEBI:16792"/>
        <dbReference type="ChEBI" id="CHEBI:30212"/>
        <dbReference type="ChEBI" id="CHEBI:30616"/>
        <dbReference type="ChEBI" id="CHEBI:33019"/>
        <dbReference type="ChEBI" id="CHEBI:58038"/>
        <dbReference type="ChEBI" id="CHEBI:456215"/>
        <dbReference type="EC" id="1.13.12.7"/>
    </reaction>
</comment>
<dbReference type="Gene3D" id="3.40.50.12780">
    <property type="entry name" value="N-terminal domain of ligase-like"/>
    <property type="match status" value="1"/>
</dbReference>
<feature type="domain" description="AMP-dependent synthetase/ligase" evidence="13">
    <location>
        <begin position="51"/>
        <end position="422"/>
    </location>
</feature>
<evidence type="ECO:0000256" key="8">
    <source>
        <dbReference type="ARBA" id="ARBA00023033"/>
    </source>
</evidence>
<evidence type="ECO:0000256" key="9">
    <source>
        <dbReference type="ARBA" id="ARBA00023140"/>
    </source>
</evidence>
<protein>
    <recommendedName>
        <fullName evidence="4">Luciferin 4-monooxygenase</fullName>
        <ecNumber evidence="3">1.13.12.7</ecNumber>
    </recommendedName>
</protein>
<evidence type="ECO:0000313" key="16">
    <source>
        <dbReference type="Proteomes" id="UP001497472"/>
    </source>
</evidence>
<proteinExistence type="inferred from homology"/>
<dbReference type="InterPro" id="IPR025110">
    <property type="entry name" value="AMP-bd_C"/>
</dbReference>
<dbReference type="Gene3D" id="3.30.300.30">
    <property type="match status" value="1"/>
</dbReference>
<dbReference type="PROSITE" id="PS00455">
    <property type="entry name" value="AMP_BINDING"/>
    <property type="match status" value="1"/>
</dbReference>
<comment type="similarity">
    <text evidence="2">Belongs to the ATP-dependent AMP-binding enzyme family.</text>
</comment>
<dbReference type="FunFam" id="3.30.300.30:FF:000007">
    <property type="entry name" value="4-coumarate--CoA ligase 2"/>
    <property type="match status" value="1"/>
</dbReference>
<feature type="domain" description="AMP-binding enzyme C-terminal" evidence="14">
    <location>
        <begin position="474"/>
        <end position="549"/>
    </location>
</feature>
<evidence type="ECO:0000256" key="2">
    <source>
        <dbReference type="ARBA" id="ARBA00006432"/>
    </source>
</evidence>
<dbReference type="InterPro" id="IPR045851">
    <property type="entry name" value="AMP-bd_C_sf"/>
</dbReference>
<organism evidence="15 16">
    <name type="scientific">Leptosia nina</name>
    <dbReference type="NCBI Taxonomy" id="320188"/>
    <lineage>
        <taxon>Eukaryota</taxon>
        <taxon>Metazoa</taxon>
        <taxon>Ecdysozoa</taxon>
        <taxon>Arthropoda</taxon>
        <taxon>Hexapoda</taxon>
        <taxon>Insecta</taxon>
        <taxon>Pterygota</taxon>
        <taxon>Neoptera</taxon>
        <taxon>Endopterygota</taxon>
        <taxon>Lepidoptera</taxon>
        <taxon>Glossata</taxon>
        <taxon>Ditrysia</taxon>
        <taxon>Papilionoidea</taxon>
        <taxon>Pieridae</taxon>
        <taxon>Pierinae</taxon>
        <taxon>Leptosia</taxon>
    </lineage>
</organism>
<evidence type="ECO:0000256" key="5">
    <source>
        <dbReference type="ARBA" id="ARBA00022741"/>
    </source>
</evidence>
<evidence type="ECO:0000256" key="7">
    <source>
        <dbReference type="ARBA" id="ARBA00023002"/>
    </source>
</evidence>
<keyword evidence="7" id="KW-0560">Oxidoreductase</keyword>
<dbReference type="InterPro" id="IPR042099">
    <property type="entry name" value="ANL_N_sf"/>
</dbReference>
<dbReference type="AlphaFoldDB" id="A0AAV1J446"/>
<evidence type="ECO:0000256" key="1">
    <source>
        <dbReference type="ARBA" id="ARBA00004275"/>
    </source>
</evidence>
<keyword evidence="5" id="KW-0547">Nucleotide-binding</keyword>
<dbReference type="GO" id="GO:0004467">
    <property type="term" value="F:long-chain fatty acid-CoA ligase activity"/>
    <property type="evidence" value="ECO:0007669"/>
    <property type="project" value="TreeGrafter"/>
</dbReference>
<dbReference type="GO" id="GO:0008218">
    <property type="term" value="P:bioluminescence"/>
    <property type="evidence" value="ECO:0007669"/>
    <property type="project" value="UniProtKB-KW"/>
</dbReference>
<accession>A0AAV1J446</accession>
<keyword evidence="11" id="KW-0599">Photoprotein</keyword>
<evidence type="ECO:0000259" key="13">
    <source>
        <dbReference type="Pfam" id="PF00501"/>
    </source>
</evidence>
<evidence type="ECO:0000256" key="12">
    <source>
        <dbReference type="ARBA" id="ARBA00048497"/>
    </source>
</evidence>
<sequence>MLNLPIKKIFDKRIVCYVRRKHIWTKERHVKSPFKDVEIPDLTVSEYIWSHVHKWENKTAVVCGVTDRQYTYAQIYKQTQILGAALRKTFKVKDGDTVAVILPNVPEYPTTILGILSSGGVVTTLNPIYTSYEIQRQIKMSDAKLVFTIPEIVPVIREALEQCKANIPIIVMDLEKDRPEGTVSFKEIVGNTSIDMSVLKDVKRESEDVSFLPYSSGTTGLPKGVELTHRNLVANCVQQDTDCRMYEFTTDSHQDSVLGILPMFHSYGLSVVTLHKLSVGVKLVTLPRFKPETLVSALEKHSIDISYLAPPLLLFLGSHPQVTAKHLDRLRNVSIGAAPSPKADIEAFLRKVQRDIHVGQAYGLTETSPLATIAPLGYKNYRSVGFAIPNVELRIIDGNLNNLGPDEVGELVIKGPNIMKGYKGNPEANKQVFLEDHWFRTGDLAQISEEGVVTIADRLKELIKVNAYQVPPAELESVLKEHPDVFDAAVVPIPDSTTGQKPKAFVVLRENRNSTDKDILEFVSRRVAPYKRIKEVAFLDEIPKNPSGKILRRTLIEKYC</sequence>
<dbReference type="Pfam" id="PF13193">
    <property type="entry name" value="AMP-binding_C"/>
    <property type="match status" value="1"/>
</dbReference>
<evidence type="ECO:0000313" key="15">
    <source>
        <dbReference type="EMBL" id="CAK1543236.1"/>
    </source>
</evidence>
<dbReference type="GO" id="GO:0005524">
    <property type="term" value="F:ATP binding"/>
    <property type="evidence" value="ECO:0007669"/>
    <property type="project" value="UniProtKB-KW"/>
</dbReference>
<keyword evidence="9" id="KW-0576">Peroxisome</keyword>
<dbReference type="EC" id="1.13.12.7" evidence="3"/>
<keyword evidence="10" id="KW-0455">Luminescence</keyword>
<comment type="caution">
    <text evidence="15">The sequence shown here is derived from an EMBL/GenBank/DDBJ whole genome shotgun (WGS) entry which is preliminary data.</text>
</comment>
<evidence type="ECO:0000256" key="4">
    <source>
        <dbReference type="ARBA" id="ARBA00019043"/>
    </source>
</evidence>
<dbReference type="Pfam" id="PF00501">
    <property type="entry name" value="AMP-binding"/>
    <property type="match status" value="1"/>
</dbReference>
<reference evidence="15 16" key="1">
    <citation type="submission" date="2023-11" db="EMBL/GenBank/DDBJ databases">
        <authorList>
            <person name="Okamura Y."/>
        </authorList>
    </citation>
    <scope>NUCLEOTIDE SEQUENCE [LARGE SCALE GENOMIC DNA]</scope>
</reference>
<comment type="subcellular location">
    <subcellularLocation>
        <location evidence="1">Peroxisome</location>
    </subcellularLocation>
</comment>
<name>A0AAV1J446_9NEOP</name>
<evidence type="ECO:0000256" key="10">
    <source>
        <dbReference type="ARBA" id="ARBA00023223"/>
    </source>
</evidence>
<dbReference type="GO" id="GO:0004497">
    <property type="term" value="F:monooxygenase activity"/>
    <property type="evidence" value="ECO:0007669"/>
    <property type="project" value="UniProtKB-KW"/>
</dbReference>
<dbReference type="InterPro" id="IPR000873">
    <property type="entry name" value="AMP-dep_synth/lig_dom"/>
</dbReference>
<dbReference type="GO" id="GO:0005777">
    <property type="term" value="C:peroxisome"/>
    <property type="evidence" value="ECO:0007669"/>
    <property type="project" value="UniProtKB-SubCell"/>
</dbReference>
<keyword evidence="16" id="KW-1185">Reference proteome</keyword>
<evidence type="ECO:0000259" key="14">
    <source>
        <dbReference type="Pfam" id="PF13193"/>
    </source>
</evidence>
<evidence type="ECO:0000256" key="6">
    <source>
        <dbReference type="ARBA" id="ARBA00022840"/>
    </source>
</evidence>
<dbReference type="FunFam" id="3.40.50.12780:FF:000003">
    <property type="entry name" value="Long-chain-fatty-acid--CoA ligase FadD"/>
    <property type="match status" value="1"/>
</dbReference>
<keyword evidence="6" id="KW-0067">ATP-binding</keyword>
<dbReference type="PANTHER" id="PTHR24096">
    <property type="entry name" value="LONG-CHAIN-FATTY-ACID--COA LIGASE"/>
    <property type="match status" value="1"/>
</dbReference>
<dbReference type="SUPFAM" id="SSF56801">
    <property type="entry name" value="Acetyl-CoA synthetase-like"/>
    <property type="match status" value="1"/>
</dbReference>
<dbReference type="PANTHER" id="PTHR24096:SF422">
    <property type="entry name" value="BCDNA.GH02901"/>
    <property type="match status" value="1"/>
</dbReference>
<evidence type="ECO:0000256" key="11">
    <source>
        <dbReference type="ARBA" id="ARBA00023262"/>
    </source>
</evidence>
<gene>
    <name evidence="15" type="ORF">LNINA_LOCUS3065</name>
</gene>
<keyword evidence="8" id="KW-0503">Monooxygenase</keyword>